<accession>A0A7X0XL32</accession>
<evidence type="ECO:0000313" key="3">
    <source>
        <dbReference type="EMBL" id="MBC2244561.1"/>
    </source>
</evidence>
<evidence type="ECO:0000313" key="5">
    <source>
        <dbReference type="Proteomes" id="UP000550367"/>
    </source>
</evidence>
<evidence type="ECO:0008006" key="6">
    <source>
        <dbReference type="Google" id="ProtNLM"/>
    </source>
</evidence>
<dbReference type="EMBL" id="JAARRW010000005">
    <property type="protein sequence ID" value="MBC1562967.1"/>
    <property type="molecule type" value="Genomic_DNA"/>
</dbReference>
<dbReference type="Proteomes" id="UP000550367">
    <property type="component" value="Unassembled WGS sequence"/>
</dbReference>
<evidence type="ECO:0000313" key="4">
    <source>
        <dbReference type="Proteomes" id="UP000541955"/>
    </source>
</evidence>
<dbReference type="RefSeq" id="WP_185430191.1">
    <property type="nucleotide sequence ID" value="NZ_JAARRW010000005.1"/>
</dbReference>
<dbReference type="Proteomes" id="UP000541955">
    <property type="component" value="Unassembled WGS sequence"/>
</dbReference>
<evidence type="ECO:0000256" key="1">
    <source>
        <dbReference type="SAM" id="MobiDB-lite"/>
    </source>
</evidence>
<evidence type="ECO:0000313" key="2">
    <source>
        <dbReference type="EMBL" id="MBC1562967.1"/>
    </source>
</evidence>
<protein>
    <recommendedName>
        <fullName evidence="6">Lipoprotein</fullName>
    </recommendedName>
</protein>
<gene>
    <name evidence="2" type="ORF">HB902_12865</name>
    <name evidence="3" type="ORF">HCB25_10825</name>
</gene>
<dbReference type="AlphaFoldDB" id="A0A7X0XL32"/>
<proteinExistence type="predicted"/>
<name>A0A7X0XL32_9LIST</name>
<dbReference type="EMBL" id="JAARYY010000005">
    <property type="protein sequence ID" value="MBC2244561.1"/>
    <property type="molecule type" value="Genomic_DNA"/>
</dbReference>
<sequence length="218" mass="24499">MKKTIIISSLSLLFVTGCSLDKENSSASNNSSNTSKSTQIDDNRTVISSHGKYTSLASDLDELENSSPIIVEVTKNSEEQTVKKESDKNTIPTEFYTMSEVTIKDIQKDTTKSLKNGDKIKVLESVATNVPVEGKKRTLTVDNYKKMEIGKSYYLYLRDSTSGDNYVLTNAFLSKFPAKEEAKNKLFLSEDNVTESIEDTDYKDLYEEVYSDVLEENK</sequence>
<comment type="caution">
    <text evidence="2">The sequence shown here is derived from an EMBL/GenBank/DDBJ whole genome shotgun (WGS) entry which is preliminary data.</text>
</comment>
<feature type="region of interest" description="Disordered" evidence="1">
    <location>
        <begin position="22"/>
        <end position="43"/>
    </location>
</feature>
<organism evidence="2 4">
    <name type="scientific">Listeria booriae</name>
    <dbReference type="NCBI Taxonomy" id="1552123"/>
    <lineage>
        <taxon>Bacteria</taxon>
        <taxon>Bacillati</taxon>
        <taxon>Bacillota</taxon>
        <taxon>Bacilli</taxon>
        <taxon>Bacillales</taxon>
        <taxon>Listeriaceae</taxon>
        <taxon>Listeria</taxon>
    </lineage>
</organism>
<feature type="compositionally biased region" description="Low complexity" evidence="1">
    <location>
        <begin position="25"/>
        <end position="37"/>
    </location>
</feature>
<dbReference type="PROSITE" id="PS51257">
    <property type="entry name" value="PROKAR_LIPOPROTEIN"/>
    <property type="match status" value="1"/>
</dbReference>
<reference evidence="4 5" key="1">
    <citation type="submission" date="2020-03" db="EMBL/GenBank/DDBJ databases">
        <title>Soil Listeria distribution.</title>
        <authorList>
            <person name="Liao J."/>
            <person name="Wiedmann M."/>
        </authorList>
    </citation>
    <scope>NUCLEOTIDE SEQUENCE [LARGE SCALE GENOMIC DNA]</scope>
    <source>
        <strain evidence="3 5">FSL L7-0153</strain>
        <strain evidence="2 4">FSL L7-1387</strain>
    </source>
</reference>